<feature type="domain" description="ABC3 transporter permease C-terminal" evidence="8">
    <location>
        <begin position="245"/>
        <end position="359"/>
    </location>
</feature>
<evidence type="ECO:0000256" key="3">
    <source>
        <dbReference type="ARBA" id="ARBA00022692"/>
    </source>
</evidence>
<dbReference type="AlphaFoldDB" id="A0A1I6L6J4"/>
<dbReference type="Pfam" id="PF12704">
    <property type="entry name" value="MacB_PCD"/>
    <property type="match status" value="1"/>
</dbReference>
<keyword evidence="11" id="KW-1185">Reference proteome</keyword>
<keyword evidence="5 7" id="KW-0472">Membrane</keyword>
<keyword evidence="2" id="KW-1003">Cell membrane</keyword>
<keyword evidence="4 7" id="KW-1133">Transmembrane helix</keyword>
<evidence type="ECO:0000259" key="9">
    <source>
        <dbReference type="Pfam" id="PF12704"/>
    </source>
</evidence>
<evidence type="ECO:0000259" key="8">
    <source>
        <dbReference type="Pfam" id="PF02687"/>
    </source>
</evidence>
<dbReference type="Proteomes" id="UP000199024">
    <property type="component" value="Unassembled WGS sequence"/>
</dbReference>
<dbReference type="InterPro" id="IPR050250">
    <property type="entry name" value="Macrolide_Exporter_MacB"/>
</dbReference>
<dbReference type="STRING" id="474950.SAMN05421771_0311"/>
<feature type="transmembrane region" description="Helical" evidence="7">
    <location>
        <begin position="20"/>
        <end position="41"/>
    </location>
</feature>
<dbReference type="GO" id="GO:0005886">
    <property type="term" value="C:plasma membrane"/>
    <property type="evidence" value="ECO:0007669"/>
    <property type="project" value="UniProtKB-SubCell"/>
</dbReference>
<dbReference type="InterPro" id="IPR025857">
    <property type="entry name" value="MacB_PCD"/>
</dbReference>
<reference evidence="10 11" key="1">
    <citation type="submission" date="2016-10" db="EMBL/GenBank/DDBJ databases">
        <authorList>
            <person name="de Groot N.N."/>
        </authorList>
    </citation>
    <scope>NUCLEOTIDE SEQUENCE [LARGE SCALE GENOMIC DNA]</scope>
    <source>
        <strain evidence="10 11">DSM 21001</strain>
    </source>
</reference>
<sequence length="366" mass="39489">MTKLVVGNLIHRPLRSLISAFAVGIEVIMILSIAAVMFGMLNGTKTRQSGIGMDMIAHPGAASNLVGQTSASASVKDAAVLLRLPHVLVAAPVYVKLVAGASLENIYGIDFASFDALKPFVFLSGGPFQHDYDIIVDDFVEAKGFHVGSKMKVLGHEFTVCGVVEHGKGGRKYIPIKTMGDIDTNPGKASLFYLKTENQPQFQEAVRKELLATDGLQDWDVQTLQEFLDTITPERMPGFNIALRIVVGIASIIGFLVIFQSMYTAVMERTREIGILKSMGASKAYIVSGILRETGLLAAVGIVFGIASTYLLRAILHYKIPAQDFSLTPRWVGIATLIALTGALFGALYPALKAARKDPIDALSYE</sequence>
<proteinExistence type="inferred from homology"/>
<feature type="domain" description="MacB-like periplasmic core" evidence="9">
    <location>
        <begin position="16"/>
        <end position="205"/>
    </location>
</feature>
<evidence type="ECO:0000256" key="6">
    <source>
        <dbReference type="ARBA" id="ARBA00038076"/>
    </source>
</evidence>
<dbReference type="EMBL" id="FOZL01000001">
    <property type="protein sequence ID" value="SFR98870.1"/>
    <property type="molecule type" value="Genomic_DNA"/>
</dbReference>
<feature type="transmembrane region" description="Helical" evidence="7">
    <location>
        <begin position="284"/>
        <end position="311"/>
    </location>
</feature>
<name>A0A1I6L6J4_9BACT</name>
<gene>
    <name evidence="10" type="ORF">SAMN05421771_0311</name>
</gene>
<keyword evidence="3 7" id="KW-0812">Transmembrane</keyword>
<accession>A0A1I6L6J4</accession>
<dbReference type="Pfam" id="PF02687">
    <property type="entry name" value="FtsX"/>
    <property type="match status" value="1"/>
</dbReference>
<comment type="subcellular location">
    <subcellularLocation>
        <location evidence="1">Cell membrane</location>
        <topology evidence="1">Multi-pass membrane protein</topology>
    </subcellularLocation>
</comment>
<organism evidence="10 11">
    <name type="scientific">Granulicella pectinivorans</name>
    <dbReference type="NCBI Taxonomy" id="474950"/>
    <lineage>
        <taxon>Bacteria</taxon>
        <taxon>Pseudomonadati</taxon>
        <taxon>Acidobacteriota</taxon>
        <taxon>Terriglobia</taxon>
        <taxon>Terriglobales</taxon>
        <taxon>Acidobacteriaceae</taxon>
        <taxon>Granulicella</taxon>
    </lineage>
</organism>
<dbReference type="OrthoDB" id="9770036at2"/>
<feature type="transmembrane region" description="Helical" evidence="7">
    <location>
        <begin position="331"/>
        <end position="352"/>
    </location>
</feature>
<comment type="similarity">
    <text evidence="6">Belongs to the ABC-4 integral membrane protein family.</text>
</comment>
<dbReference type="InterPro" id="IPR003838">
    <property type="entry name" value="ABC3_permease_C"/>
</dbReference>
<evidence type="ECO:0000256" key="1">
    <source>
        <dbReference type="ARBA" id="ARBA00004651"/>
    </source>
</evidence>
<protein>
    <submittedName>
        <fullName evidence="10">Putative ABC transport system permease protein</fullName>
    </submittedName>
</protein>
<feature type="transmembrane region" description="Helical" evidence="7">
    <location>
        <begin position="241"/>
        <end position="263"/>
    </location>
</feature>
<dbReference type="GO" id="GO:0022857">
    <property type="term" value="F:transmembrane transporter activity"/>
    <property type="evidence" value="ECO:0007669"/>
    <property type="project" value="TreeGrafter"/>
</dbReference>
<dbReference type="PANTHER" id="PTHR30572:SF4">
    <property type="entry name" value="ABC TRANSPORTER PERMEASE YTRF"/>
    <property type="match status" value="1"/>
</dbReference>
<dbReference type="PANTHER" id="PTHR30572">
    <property type="entry name" value="MEMBRANE COMPONENT OF TRANSPORTER-RELATED"/>
    <property type="match status" value="1"/>
</dbReference>
<dbReference type="RefSeq" id="WP_089835968.1">
    <property type="nucleotide sequence ID" value="NZ_FOZL01000001.1"/>
</dbReference>
<evidence type="ECO:0000256" key="4">
    <source>
        <dbReference type="ARBA" id="ARBA00022989"/>
    </source>
</evidence>
<evidence type="ECO:0000256" key="7">
    <source>
        <dbReference type="SAM" id="Phobius"/>
    </source>
</evidence>
<evidence type="ECO:0000256" key="2">
    <source>
        <dbReference type="ARBA" id="ARBA00022475"/>
    </source>
</evidence>
<evidence type="ECO:0000313" key="11">
    <source>
        <dbReference type="Proteomes" id="UP000199024"/>
    </source>
</evidence>
<evidence type="ECO:0000313" key="10">
    <source>
        <dbReference type="EMBL" id="SFR98870.1"/>
    </source>
</evidence>
<evidence type="ECO:0000256" key="5">
    <source>
        <dbReference type="ARBA" id="ARBA00023136"/>
    </source>
</evidence>